<protein>
    <submittedName>
        <fullName evidence="3">Uncharacterized protein</fullName>
    </submittedName>
</protein>
<feature type="compositionally biased region" description="Polar residues" evidence="2">
    <location>
        <begin position="49"/>
        <end position="76"/>
    </location>
</feature>
<reference evidence="3" key="1">
    <citation type="submission" date="2023-06" db="EMBL/GenBank/DDBJ databases">
        <authorList>
            <consortium name="Lawrence Berkeley National Laboratory"/>
            <person name="Ahrendt S."/>
            <person name="Sahu N."/>
            <person name="Indic B."/>
            <person name="Wong-Bajracharya J."/>
            <person name="Merenyi Z."/>
            <person name="Ke H.-M."/>
            <person name="Monk M."/>
            <person name="Kocsube S."/>
            <person name="Drula E."/>
            <person name="Lipzen A."/>
            <person name="Balint B."/>
            <person name="Henrissat B."/>
            <person name="Andreopoulos B."/>
            <person name="Martin F.M."/>
            <person name="Harder C.B."/>
            <person name="Rigling D."/>
            <person name="Ford K.L."/>
            <person name="Foster G.D."/>
            <person name="Pangilinan J."/>
            <person name="Papanicolaou A."/>
            <person name="Barry K."/>
            <person name="LaButti K."/>
            <person name="Viragh M."/>
            <person name="Koriabine M."/>
            <person name="Yan M."/>
            <person name="Riley R."/>
            <person name="Champramary S."/>
            <person name="Plett K.L."/>
            <person name="Tsai I.J."/>
            <person name="Slot J."/>
            <person name="Sipos G."/>
            <person name="Plett J."/>
            <person name="Nagy L.G."/>
            <person name="Grigoriev I.V."/>
        </authorList>
    </citation>
    <scope>NUCLEOTIDE SEQUENCE</scope>
    <source>
        <strain evidence="3">HWK02</strain>
    </source>
</reference>
<keyword evidence="1" id="KW-0175">Coiled coil</keyword>
<evidence type="ECO:0000313" key="3">
    <source>
        <dbReference type="EMBL" id="KAK0505572.1"/>
    </source>
</evidence>
<proteinExistence type="predicted"/>
<dbReference type="EMBL" id="JAUEPU010000002">
    <property type="protein sequence ID" value="KAK0505572.1"/>
    <property type="molecule type" value="Genomic_DNA"/>
</dbReference>
<evidence type="ECO:0000256" key="1">
    <source>
        <dbReference type="SAM" id="Coils"/>
    </source>
</evidence>
<organism evidence="3 4">
    <name type="scientific">Armillaria luteobubalina</name>
    <dbReference type="NCBI Taxonomy" id="153913"/>
    <lineage>
        <taxon>Eukaryota</taxon>
        <taxon>Fungi</taxon>
        <taxon>Dikarya</taxon>
        <taxon>Basidiomycota</taxon>
        <taxon>Agaricomycotina</taxon>
        <taxon>Agaricomycetes</taxon>
        <taxon>Agaricomycetidae</taxon>
        <taxon>Agaricales</taxon>
        <taxon>Marasmiineae</taxon>
        <taxon>Physalacriaceae</taxon>
        <taxon>Armillaria</taxon>
    </lineage>
</organism>
<keyword evidence="4" id="KW-1185">Reference proteome</keyword>
<name>A0AA39UW06_9AGAR</name>
<sequence length="164" mass="18547">MTPSTPAEQEENAHPREGVEDTPRSRRPTKATRHSDDFFRQEDVHQNVEDSTADGQDPFQTDPSAASRSRNSSQGSDWLHCSQDVVSDGEGPPRQPSPSPVYIPATQLEEMMGKLQASLQKDFNDKIAELEKQKDRDRQLFLEKERSLNERLEAARNEIMGEPS</sequence>
<feature type="compositionally biased region" description="Basic and acidic residues" evidence="2">
    <location>
        <begin position="11"/>
        <end position="24"/>
    </location>
</feature>
<accession>A0AA39UW06</accession>
<feature type="coiled-coil region" evidence="1">
    <location>
        <begin position="120"/>
        <end position="162"/>
    </location>
</feature>
<feature type="compositionally biased region" description="Basic and acidic residues" evidence="2">
    <location>
        <begin position="33"/>
        <end position="48"/>
    </location>
</feature>
<comment type="caution">
    <text evidence="3">The sequence shown here is derived from an EMBL/GenBank/DDBJ whole genome shotgun (WGS) entry which is preliminary data.</text>
</comment>
<dbReference type="AlphaFoldDB" id="A0AA39UW06"/>
<feature type="region of interest" description="Disordered" evidence="2">
    <location>
        <begin position="1"/>
        <end position="104"/>
    </location>
</feature>
<evidence type="ECO:0000256" key="2">
    <source>
        <dbReference type="SAM" id="MobiDB-lite"/>
    </source>
</evidence>
<gene>
    <name evidence="3" type="ORF">EDD18DRAFT_1344390</name>
</gene>
<evidence type="ECO:0000313" key="4">
    <source>
        <dbReference type="Proteomes" id="UP001175228"/>
    </source>
</evidence>
<dbReference type="Proteomes" id="UP001175228">
    <property type="component" value="Unassembled WGS sequence"/>
</dbReference>